<reference evidence="2 3" key="1">
    <citation type="submission" date="2013-03" db="EMBL/GenBank/DDBJ databases">
        <authorList>
            <person name="Warren W."/>
            <person name="Wilson R.K."/>
        </authorList>
    </citation>
    <scope>NUCLEOTIDE SEQUENCE</scope>
</reference>
<evidence type="ECO:0000313" key="2">
    <source>
        <dbReference type="Ensembl" id="ENSMFAP00000057293.1"/>
    </source>
</evidence>
<sequence>MCWMLDLSLLNIYSYVMCVCACLCTKKNSGIHVQNVQVCYIGSLCPCLCPEWLNSSFTLPSSFTSL</sequence>
<dbReference type="Proteomes" id="UP000233100">
    <property type="component" value="Chromosome X"/>
</dbReference>
<organism evidence="2 3">
    <name type="scientific">Macaca fascicularis</name>
    <name type="common">Crab-eating macaque</name>
    <name type="synonym">Cynomolgus monkey</name>
    <dbReference type="NCBI Taxonomy" id="9541"/>
    <lineage>
        <taxon>Eukaryota</taxon>
        <taxon>Metazoa</taxon>
        <taxon>Chordata</taxon>
        <taxon>Craniata</taxon>
        <taxon>Vertebrata</taxon>
        <taxon>Euteleostomi</taxon>
        <taxon>Mammalia</taxon>
        <taxon>Eutheria</taxon>
        <taxon>Euarchontoglires</taxon>
        <taxon>Primates</taxon>
        <taxon>Haplorrhini</taxon>
        <taxon>Catarrhini</taxon>
        <taxon>Cercopithecidae</taxon>
        <taxon>Cercopithecinae</taxon>
        <taxon>Macaca</taxon>
    </lineage>
</organism>
<protein>
    <recommendedName>
        <fullName evidence="4">Secreted protein</fullName>
    </recommendedName>
</protein>
<name>A0A7N9D2N0_MACFA</name>
<feature type="signal peptide" evidence="1">
    <location>
        <begin position="1"/>
        <end position="18"/>
    </location>
</feature>
<dbReference type="Ensembl" id="ENSMFAT00000085459.1">
    <property type="protein sequence ID" value="ENSMFAP00000057293.1"/>
    <property type="gene ID" value="ENSMFAG00000055015.1"/>
</dbReference>
<evidence type="ECO:0000313" key="3">
    <source>
        <dbReference type="Proteomes" id="UP000233100"/>
    </source>
</evidence>
<keyword evidence="1" id="KW-0732">Signal</keyword>
<evidence type="ECO:0000256" key="1">
    <source>
        <dbReference type="SAM" id="SignalP"/>
    </source>
</evidence>
<reference evidence="2" key="2">
    <citation type="submission" date="2025-08" db="UniProtKB">
        <authorList>
            <consortium name="Ensembl"/>
        </authorList>
    </citation>
    <scope>IDENTIFICATION</scope>
</reference>
<keyword evidence="3" id="KW-1185">Reference proteome</keyword>
<reference evidence="2" key="3">
    <citation type="submission" date="2025-09" db="UniProtKB">
        <authorList>
            <consortium name="Ensembl"/>
        </authorList>
    </citation>
    <scope>IDENTIFICATION</scope>
</reference>
<proteinExistence type="predicted"/>
<feature type="chain" id="PRO_5047315240" description="Secreted protein" evidence="1">
    <location>
        <begin position="19"/>
        <end position="66"/>
    </location>
</feature>
<accession>A0A7N9D2N0</accession>
<dbReference type="AlphaFoldDB" id="A0A7N9D2N0"/>
<evidence type="ECO:0008006" key="4">
    <source>
        <dbReference type="Google" id="ProtNLM"/>
    </source>
</evidence>